<protein>
    <recommendedName>
        <fullName evidence="7">Small ribosomal subunit protein mS26</fullName>
    </recommendedName>
    <alternativeName>
        <fullName evidence="8">28S ribosomal protein S26, mitochondrial</fullName>
    </alternativeName>
</protein>
<dbReference type="InterPro" id="IPR026140">
    <property type="entry name" value="Ribosomal_mS26"/>
</dbReference>
<evidence type="ECO:0000256" key="6">
    <source>
        <dbReference type="ARBA" id="ARBA00023274"/>
    </source>
</evidence>
<evidence type="ECO:0000256" key="4">
    <source>
        <dbReference type="ARBA" id="ARBA00022980"/>
    </source>
</evidence>
<dbReference type="Pfam" id="PF14943">
    <property type="entry name" value="MRP-S26"/>
    <property type="match status" value="1"/>
</dbReference>
<sequence>MSRRPFWLGLAKSKMFIVKEKKKYPVDEENELQRLTETHSIIVDSIMHFLRNENSIDAQNNDHTNLAVIEQKLLEQKIEESFIQNDLFNRVSASMRDKRLQEDLQKQEEDISLFLVNKAEQTAEFIKKVDDMVKREKVKSLSYITEENLEEAVDNCLKNVVNYNYAIDINGNKYPGSETLDSTKLGVQTDFKEPSENTYNM</sequence>
<organism evidence="9 10">
    <name type="scientific">Polyplax serrata</name>
    <name type="common">Common mouse louse</name>
    <dbReference type="NCBI Taxonomy" id="468196"/>
    <lineage>
        <taxon>Eukaryota</taxon>
        <taxon>Metazoa</taxon>
        <taxon>Ecdysozoa</taxon>
        <taxon>Arthropoda</taxon>
        <taxon>Hexapoda</taxon>
        <taxon>Insecta</taxon>
        <taxon>Pterygota</taxon>
        <taxon>Neoptera</taxon>
        <taxon>Paraneoptera</taxon>
        <taxon>Psocodea</taxon>
        <taxon>Troctomorpha</taxon>
        <taxon>Phthiraptera</taxon>
        <taxon>Anoplura</taxon>
        <taxon>Polyplacidae</taxon>
        <taxon>Polyplax</taxon>
    </lineage>
</organism>
<accession>A0AAN8S246</accession>
<dbReference type="Proteomes" id="UP001372834">
    <property type="component" value="Unassembled WGS sequence"/>
</dbReference>
<reference evidence="9 10" key="1">
    <citation type="submission" date="2023-10" db="EMBL/GenBank/DDBJ databases">
        <title>Genomes of two closely related lineages of the louse Polyplax serrata with different host specificities.</title>
        <authorList>
            <person name="Martinu J."/>
            <person name="Tarabai H."/>
            <person name="Stefka J."/>
            <person name="Hypsa V."/>
        </authorList>
    </citation>
    <scope>NUCLEOTIDE SEQUENCE [LARGE SCALE GENOMIC DNA]</scope>
    <source>
        <strain evidence="9">HR10_N</strain>
    </source>
</reference>
<comment type="subcellular location">
    <subcellularLocation>
        <location evidence="1">Mitochondrion</location>
    </subcellularLocation>
</comment>
<evidence type="ECO:0000256" key="7">
    <source>
        <dbReference type="ARBA" id="ARBA00035138"/>
    </source>
</evidence>
<evidence type="ECO:0000256" key="5">
    <source>
        <dbReference type="ARBA" id="ARBA00023128"/>
    </source>
</evidence>
<comment type="similarity">
    <text evidence="2">Belongs to the mitochondrion-specific ribosomal protein mS26 family.</text>
</comment>
<keyword evidence="6" id="KW-0687">Ribonucleoprotein</keyword>
<proteinExistence type="inferred from homology"/>
<keyword evidence="5" id="KW-0496">Mitochondrion</keyword>
<evidence type="ECO:0000256" key="2">
    <source>
        <dbReference type="ARBA" id="ARBA00009672"/>
    </source>
</evidence>
<name>A0AAN8S246_POLSC</name>
<dbReference type="AlphaFoldDB" id="A0AAN8S246"/>
<evidence type="ECO:0000256" key="3">
    <source>
        <dbReference type="ARBA" id="ARBA00022946"/>
    </source>
</evidence>
<evidence type="ECO:0000313" key="9">
    <source>
        <dbReference type="EMBL" id="KAK6639723.1"/>
    </source>
</evidence>
<dbReference type="GO" id="GO:0005763">
    <property type="term" value="C:mitochondrial small ribosomal subunit"/>
    <property type="evidence" value="ECO:0007669"/>
    <property type="project" value="InterPro"/>
</dbReference>
<dbReference type="PANTHER" id="PTHR21035">
    <property type="entry name" value="28S RIBOSOMAL PROTEIN S26, MITOCHONDRIAL"/>
    <property type="match status" value="1"/>
</dbReference>
<dbReference type="PANTHER" id="PTHR21035:SF2">
    <property type="entry name" value="SMALL RIBOSOMAL SUBUNIT PROTEIN MS26"/>
    <property type="match status" value="1"/>
</dbReference>
<dbReference type="EMBL" id="JAWJWE010000003">
    <property type="protein sequence ID" value="KAK6639723.1"/>
    <property type="molecule type" value="Genomic_DNA"/>
</dbReference>
<evidence type="ECO:0000313" key="10">
    <source>
        <dbReference type="Proteomes" id="UP001372834"/>
    </source>
</evidence>
<gene>
    <name evidence="9" type="ORF">RUM43_007998</name>
</gene>
<keyword evidence="4" id="KW-0689">Ribosomal protein</keyword>
<evidence type="ECO:0000256" key="1">
    <source>
        <dbReference type="ARBA" id="ARBA00004173"/>
    </source>
</evidence>
<keyword evidence="3" id="KW-0809">Transit peptide</keyword>
<evidence type="ECO:0000256" key="8">
    <source>
        <dbReference type="ARBA" id="ARBA00035344"/>
    </source>
</evidence>
<comment type="caution">
    <text evidence="9">The sequence shown here is derived from an EMBL/GenBank/DDBJ whole genome shotgun (WGS) entry which is preliminary data.</text>
</comment>